<protein>
    <submittedName>
        <fullName evidence="1">Uncharacterized protein</fullName>
    </submittedName>
</protein>
<reference evidence="1" key="1">
    <citation type="journal article" date="2019" name="Arch. Virol.">
        <title>Identification and genomic characterization of grapevine Kizil Sapak virus, a novel grapevine-infecting member of the family Betaflexiviridae.</title>
        <authorList>
            <person name="Rwahnih M.A."/>
            <person name="Alabi O.J."/>
            <person name="Hwang M.S."/>
            <person name="Stevens K."/>
            <person name="Golino D."/>
        </authorList>
    </citation>
    <scope>NUCLEOTIDE SEQUENCE</scope>
    <source>
        <strain evidence="1">70</strain>
    </source>
</reference>
<evidence type="ECO:0000313" key="1">
    <source>
        <dbReference type="EMBL" id="QEV82123.1"/>
    </source>
</evidence>
<reference evidence="1" key="2">
    <citation type="submission" date="2019-07" db="EMBL/GenBank/DDBJ databases">
        <authorList>
            <person name="Al Rwahnih M."/>
            <person name="Hwang M."/>
            <person name="Stevens K."/>
            <person name="Alabi O."/>
        </authorList>
    </citation>
    <scope>NUCLEOTIDE SEQUENCE</scope>
    <source>
        <strain evidence="1">70</strain>
    </source>
</reference>
<dbReference type="EMBL" id="MN172167">
    <property type="protein sequence ID" value="QEV82123.1"/>
    <property type="molecule type" value="Genomic_RNA"/>
</dbReference>
<sequence>MTQGLYLQLYSLINKGFTLSGLYSSIYKVLNFPSWASKFVPFTRVKERQTFSDGSILRYKKAGYATLSEATSVFTKIHGSGHYVCWDWSPGFKSGLLEDWPNLRGICGVTKASIKEPSTKIWAADLDSLEAILSHEIKQSATRDVEVLRSVDGLLKEFEDEVGQGSSRDTLQIPASSFSRSDNEAIWMASIER</sequence>
<proteinExistence type="predicted"/>
<name>A0A5P2YAK1_9VIRU</name>
<accession>A0A5P2YAK1</accession>
<organism evidence="1">
    <name type="scientific">Grapevine Kizil Sapak virus</name>
    <dbReference type="NCBI Taxonomy" id="2650001"/>
    <lineage>
        <taxon>Viruses</taxon>
        <taxon>Riboviria</taxon>
        <taxon>Orthornavirae</taxon>
        <taxon>Kitrinoviricota</taxon>
        <taxon>Alsuviricetes</taxon>
        <taxon>Tymovirales</taxon>
        <taxon>Betaflexiviridae</taxon>
    </lineage>
</organism>